<comment type="function">
    <text evidence="5">Toxic component of a toxin-antitoxin (TA) system. An RNase.</text>
</comment>
<gene>
    <name evidence="5" type="primary">vapC</name>
    <name evidence="7" type="ORF">ABW22_00285</name>
</gene>
<evidence type="ECO:0000256" key="3">
    <source>
        <dbReference type="ARBA" id="ARBA00022723"/>
    </source>
</evidence>
<keyword evidence="2 5" id="KW-0540">Nuclease</keyword>
<dbReference type="InterPro" id="IPR002716">
    <property type="entry name" value="PIN_dom"/>
</dbReference>
<evidence type="ECO:0000256" key="4">
    <source>
        <dbReference type="ARBA" id="ARBA00022801"/>
    </source>
</evidence>
<dbReference type="Gene3D" id="3.40.50.1010">
    <property type="entry name" value="5'-nuclease"/>
    <property type="match status" value="1"/>
</dbReference>
<proteinExistence type="inferred from homology"/>
<dbReference type="PATRIC" id="fig|36861.3.peg.1086"/>
<feature type="binding site" evidence="5">
    <location>
        <position position="104"/>
    </location>
    <ligand>
        <name>Mg(2+)</name>
        <dbReference type="ChEBI" id="CHEBI:18420"/>
    </ligand>
</feature>
<dbReference type="HAMAP" id="MF_00265">
    <property type="entry name" value="VapC_Nob1"/>
    <property type="match status" value="1"/>
</dbReference>
<dbReference type="GO" id="GO:0000287">
    <property type="term" value="F:magnesium ion binding"/>
    <property type="evidence" value="ECO:0007669"/>
    <property type="project" value="UniProtKB-UniRule"/>
</dbReference>
<evidence type="ECO:0000313" key="7">
    <source>
        <dbReference type="EMBL" id="KVW99647.1"/>
    </source>
</evidence>
<comment type="caution">
    <text evidence="7">The sequence shown here is derived from an EMBL/GenBank/DDBJ whole genome shotgun (WGS) entry which is preliminary data.</text>
</comment>
<dbReference type="AlphaFoldDB" id="A0A119CYE5"/>
<dbReference type="Proteomes" id="UP000064243">
    <property type="component" value="Unassembled WGS sequence"/>
</dbReference>
<dbReference type="OrthoDB" id="557780at2"/>
<dbReference type="RefSeq" id="WP_059750785.1">
    <property type="nucleotide sequence ID" value="NZ_LDUG01000002.1"/>
</dbReference>
<dbReference type="GO" id="GO:0004540">
    <property type="term" value="F:RNA nuclease activity"/>
    <property type="evidence" value="ECO:0007669"/>
    <property type="project" value="InterPro"/>
</dbReference>
<comment type="similarity">
    <text evidence="5">Belongs to the PINc/VapC protein family.</text>
</comment>
<keyword evidence="5" id="KW-0460">Magnesium</keyword>
<keyword evidence="4 5" id="KW-0378">Hydrolase</keyword>
<keyword evidence="5" id="KW-0800">Toxin</keyword>
<feature type="binding site" evidence="5">
    <location>
        <position position="5"/>
    </location>
    <ligand>
        <name>Mg(2+)</name>
        <dbReference type="ChEBI" id="CHEBI:18420"/>
    </ligand>
</feature>
<evidence type="ECO:0000313" key="8">
    <source>
        <dbReference type="Proteomes" id="UP000064243"/>
    </source>
</evidence>
<keyword evidence="1 5" id="KW-1277">Toxin-antitoxin system</keyword>
<protein>
    <recommendedName>
        <fullName evidence="5">Ribonuclease VapC</fullName>
        <shortName evidence="5">RNase VapC</shortName>
        <ecNumber evidence="5">3.1.-.-</ecNumber>
    </recommendedName>
    <alternativeName>
        <fullName evidence="5">Toxin VapC</fullName>
    </alternativeName>
</protein>
<evidence type="ECO:0000259" key="6">
    <source>
        <dbReference type="Pfam" id="PF01850"/>
    </source>
</evidence>
<dbReference type="SUPFAM" id="SSF88723">
    <property type="entry name" value="PIN domain-like"/>
    <property type="match status" value="1"/>
</dbReference>
<dbReference type="EC" id="3.1.-.-" evidence="5"/>
<evidence type="ECO:0000256" key="1">
    <source>
        <dbReference type="ARBA" id="ARBA00022649"/>
    </source>
</evidence>
<feature type="domain" description="PIN" evidence="6">
    <location>
        <begin position="2"/>
        <end position="131"/>
    </location>
</feature>
<dbReference type="EMBL" id="LDUG01000002">
    <property type="protein sequence ID" value="KVW99647.1"/>
    <property type="molecule type" value="Genomic_DNA"/>
</dbReference>
<dbReference type="GO" id="GO:0090729">
    <property type="term" value="F:toxin activity"/>
    <property type="evidence" value="ECO:0007669"/>
    <property type="project" value="UniProtKB-KW"/>
</dbReference>
<keyword evidence="8" id="KW-1185">Reference proteome</keyword>
<dbReference type="Pfam" id="PF01850">
    <property type="entry name" value="PIN"/>
    <property type="match status" value="1"/>
</dbReference>
<reference evidence="7 8" key="1">
    <citation type="journal article" date="2015" name="Appl. Environ. Microbiol.">
        <title>Aerobic and Anaerobic Thiosulfate Oxidation by a Cold-Adapted, Subglacial Chemoautotroph.</title>
        <authorList>
            <person name="Harrold Z.R."/>
            <person name="Skidmore M.L."/>
            <person name="Hamilton T.L."/>
            <person name="Desch L."/>
            <person name="Amada K."/>
            <person name="van Gelder W."/>
            <person name="Glover K."/>
            <person name="Roden E.E."/>
            <person name="Boyd E.S."/>
        </authorList>
    </citation>
    <scope>NUCLEOTIDE SEQUENCE [LARGE SCALE GENOMIC DNA]</scope>
    <source>
        <strain evidence="7 8">RG</strain>
    </source>
</reference>
<evidence type="ECO:0000256" key="2">
    <source>
        <dbReference type="ARBA" id="ARBA00022722"/>
    </source>
</evidence>
<comment type="cofactor">
    <cofactor evidence="5">
        <name>Mg(2+)</name>
        <dbReference type="ChEBI" id="CHEBI:18420"/>
    </cofactor>
</comment>
<keyword evidence="3 5" id="KW-0479">Metal-binding</keyword>
<name>A0A119CYE5_THIDE</name>
<dbReference type="InterPro" id="IPR029060">
    <property type="entry name" value="PIN-like_dom_sf"/>
</dbReference>
<accession>A0A119CYE5</accession>
<evidence type="ECO:0000256" key="5">
    <source>
        <dbReference type="HAMAP-Rule" id="MF_00265"/>
    </source>
</evidence>
<dbReference type="CDD" id="cd09874">
    <property type="entry name" value="PIN_MT3492-like"/>
    <property type="match status" value="1"/>
</dbReference>
<organism evidence="7 8">
    <name type="scientific">Thiobacillus denitrificans</name>
    <dbReference type="NCBI Taxonomy" id="36861"/>
    <lineage>
        <taxon>Bacteria</taxon>
        <taxon>Pseudomonadati</taxon>
        <taxon>Pseudomonadota</taxon>
        <taxon>Betaproteobacteria</taxon>
        <taxon>Nitrosomonadales</taxon>
        <taxon>Thiobacillaceae</taxon>
        <taxon>Thiobacillus</taxon>
    </lineage>
</organism>
<sequence length="140" mass="15136">MIYLDTSAAIPLFVPEPTSDAVDAWFESCDETLISSDWILTEFASALSIKVRRGEIEKKQAQAAWKDFESFCQSGLRLVPVSRQAFGQAAQLVRNVSSGLRSGDSLHLAMAIETGAASIATADGNLEKNAKLKGLAVNRF</sequence>
<dbReference type="GO" id="GO:0016787">
    <property type="term" value="F:hydrolase activity"/>
    <property type="evidence" value="ECO:0007669"/>
    <property type="project" value="UniProtKB-KW"/>
</dbReference>
<dbReference type="InterPro" id="IPR022907">
    <property type="entry name" value="VapC_family"/>
</dbReference>